<dbReference type="NCBIfam" id="NF005146">
    <property type="entry name" value="PRK06606.1"/>
    <property type="match status" value="1"/>
</dbReference>
<evidence type="ECO:0000256" key="11">
    <source>
        <dbReference type="ARBA" id="ARBA00049229"/>
    </source>
</evidence>
<proteinExistence type="inferred from homology"/>
<dbReference type="UniPathway" id="UPA00049">
    <property type="reaction ID" value="UER00062"/>
</dbReference>
<dbReference type="GO" id="GO:0052656">
    <property type="term" value="F:L-isoleucine-2-oxoglutarate transaminase activity"/>
    <property type="evidence" value="ECO:0007669"/>
    <property type="project" value="RHEA"/>
</dbReference>
<evidence type="ECO:0000256" key="8">
    <source>
        <dbReference type="ARBA" id="ARBA00022898"/>
    </source>
</evidence>
<evidence type="ECO:0000256" key="6">
    <source>
        <dbReference type="ARBA" id="ARBA00022576"/>
    </source>
</evidence>
<dbReference type="GO" id="GO:0052655">
    <property type="term" value="F:L-valine-2-oxoglutarate transaminase activity"/>
    <property type="evidence" value="ECO:0007669"/>
    <property type="project" value="RHEA"/>
</dbReference>
<dbReference type="PANTHER" id="PTHR42743">
    <property type="entry name" value="AMINO-ACID AMINOTRANSFERASE"/>
    <property type="match status" value="1"/>
</dbReference>
<comment type="catalytic activity">
    <reaction evidence="9 12">
        <text>L-valine + 2-oxoglutarate = 3-methyl-2-oxobutanoate + L-glutamate</text>
        <dbReference type="Rhea" id="RHEA:24813"/>
        <dbReference type="ChEBI" id="CHEBI:11851"/>
        <dbReference type="ChEBI" id="CHEBI:16810"/>
        <dbReference type="ChEBI" id="CHEBI:29985"/>
        <dbReference type="ChEBI" id="CHEBI:57762"/>
        <dbReference type="EC" id="2.6.1.42"/>
    </reaction>
</comment>
<sequence>MFRLDDHVRRLERSAKVLCLRLTEGRDAVYSAVLELLRRNEIRHDIYVRPMVISGSNLLAPVLREEDSSTIIWCMPLKRYIDKDAIDVCVSSWRRTPDNAIPSRTKPTGGYLNSALARREAYDNGYDEAIFLTEGGMVSEGSAEHIFLVRDGTLISPPSTEDNLDGITRRSLITMATEDLGYAFVERPIGRTELYVADEMFLCGTGAQVTPVRSVDKRVLGDGGIGPITERMSAHFQDVVHGRVEARMDWLTPVWV</sequence>
<gene>
    <name evidence="12" type="primary">ilvE</name>
    <name evidence="13" type="ORF">PPSIR1_37409</name>
</gene>
<evidence type="ECO:0000256" key="1">
    <source>
        <dbReference type="ARBA" id="ARBA00001933"/>
    </source>
</evidence>
<dbReference type="InterPro" id="IPR043132">
    <property type="entry name" value="BCAT-like_C"/>
</dbReference>
<dbReference type="CDD" id="cd00449">
    <property type="entry name" value="PLPDE_IV"/>
    <property type="match status" value="1"/>
</dbReference>
<evidence type="ECO:0000256" key="2">
    <source>
        <dbReference type="ARBA" id="ARBA00004824"/>
    </source>
</evidence>
<evidence type="ECO:0000256" key="4">
    <source>
        <dbReference type="ARBA" id="ARBA00005072"/>
    </source>
</evidence>
<evidence type="ECO:0000256" key="3">
    <source>
        <dbReference type="ARBA" id="ARBA00004931"/>
    </source>
</evidence>
<dbReference type="InterPro" id="IPR050571">
    <property type="entry name" value="Class-IV_PLP-Dep_Aminotrnsfr"/>
</dbReference>
<dbReference type="InterPro" id="IPR005785">
    <property type="entry name" value="B_amino_transI"/>
</dbReference>
<dbReference type="GO" id="GO:0009099">
    <property type="term" value="P:L-valine biosynthetic process"/>
    <property type="evidence" value="ECO:0007669"/>
    <property type="project" value="UniProtKB-UniPathway"/>
</dbReference>
<dbReference type="eggNOG" id="COG0115">
    <property type="taxonomic scope" value="Bacteria"/>
</dbReference>
<dbReference type="UniPathway" id="UPA00047">
    <property type="reaction ID" value="UER00058"/>
</dbReference>
<dbReference type="InterPro" id="IPR043131">
    <property type="entry name" value="BCAT-like_N"/>
</dbReference>
<keyword evidence="12" id="KW-0100">Branched-chain amino acid biosynthesis</keyword>
<dbReference type="FunFam" id="3.20.10.10:FF:000002">
    <property type="entry name" value="D-alanine aminotransferase"/>
    <property type="match status" value="1"/>
</dbReference>
<comment type="catalytic activity">
    <reaction evidence="10 12">
        <text>L-isoleucine + 2-oxoglutarate = (S)-3-methyl-2-oxopentanoate + L-glutamate</text>
        <dbReference type="Rhea" id="RHEA:24801"/>
        <dbReference type="ChEBI" id="CHEBI:16810"/>
        <dbReference type="ChEBI" id="CHEBI:29985"/>
        <dbReference type="ChEBI" id="CHEBI:35146"/>
        <dbReference type="ChEBI" id="CHEBI:58045"/>
        <dbReference type="EC" id="2.6.1.42"/>
    </reaction>
</comment>
<evidence type="ECO:0000256" key="10">
    <source>
        <dbReference type="ARBA" id="ARBA00048798"/>
    </source>
</evidence>
<comment type="pathway">
    <text evidence="3 12">Amino-acid biosynthesis; L-valine biosynthesis; L-valine from pyruvate: step 4/4.</text>
</comment>
<dbReference type="UniPathway" id="UPA00048">
    <property type="reaction ID" value="UER00073"/>
</dbReference>
<evidence type="ECO:0000313" key="14">
    <source>
        <dbReference type="Proteomes" id="UP000005801"/>
    </source>
</evidence>
<dbReference type="GO" id="GO:0052654">
    <property type="term" value="F:L-leucine-2-oxoglutarate transaminase activity"/>
    <property type="evidence" value="ECO:0007669"/>
    <property type="project" value="RHEA"/>
</dbReference>
<keyword evidence="12" id="KW-0028">Amino-acid biosynthesis</keyword>
<comment type="caution">
    <text evidence="13">The sequence shown here is derived from an EMBL/GenBank/DDBJ whole genome shotgun (WGS) entry which is preliminary data.</text>
</comment>
<dbReference type="EMBL" id="ABCS01000167">
    <property type="protein sequence ID" value="EDM73868.1"/>
    <property type="molecule type" value="Genomic_DNA"/>
</dbReference>
<dbReference type="SUPFAM" id="SSF56752">
    <property type="entry name" value="D-aminoacid aminotransferase-like PLP-dependent enzymes"/>
    <property type="match status" value="1"/>
</dbReference>
<evidence type="ECO:0000256" key="7">
    <source>
        <dbReference type="ARBA" id="ARBA00022679"/>
    </source>
</evidence>
<comment type="cofactor">
    <cofactor evidence="1 12">
        <name>pyridoxal 5'-phosphate</name>
        <dbReference type="ChEBI" id="CHEBI:597326"/>
    </cofactor>
</comment>
<dbReference type="EC" id="2.6.1.42" evidence="12"/>
<keyword evidence="6 12" id="KW-0032">Aminotransferase</keyword>
<dbReference type="Gene3D" id="3.20.10.10">
    <property type="entry name" value="D-amino Acid Aminotransferase, subunit A, domain 2"/>
    <property type="match status" value="1"/>
</dbReference>
<dbReference type="GO" id="GO:0009097">
    <property type="term" value="P:isoleucine biosynthetic process"/>
    <property type="evidence" value="ECO:0007669"/>
    <property type="project" value="UniProtKB-UniPathway"/>
</dbReference>
<evidence type="ECO:0000256" key="9">
    <source>
        <dbReference type="ARBA" id="ARBA00048212"/>
    </source>
</evidence>
<organism evidence="13 14">
    <name type="scientific">Plesiocystis pacifica SIR-1</name>
    <dbReference type="NCBI Taxonomy" id="391625"/>
    <lineage>
        <taxon>Bacteria</taxon>
        <taxon>Pseudomonadati</taxon>
        <taxon>Myxococcota</taxon>
        <taxon>Polyangia</taxon>
        <taxon>Nannocystales</taxon>
        <taxon>Nannocystaceae</taxon>
        <taxon>Plesiocystis</taxon>
    </lineage>
</organism>
<comment type="catalytic activity">
    <reaction evidence="11 12">
        <text>L-leucine + 2-oxoglutarate = 4-methyl-2-oxopentanoate + L-glutamate</text>
        <dbReference type="Rhea" id="RHEA:18321"/>
        <dbReference type="ChEBI" id="CHEBI:16810"/>
        <dbReference type="ChEBI" id="CHEBI:17865"/>
        <dbReference type="ChEBI" id="CHEBI:29985"/>
        <dbReference type="ChEBI" id="CHEBI:57427"/>
        <dbReference type="EC" id="2.6.1.42"/>
    </reaction>
</comment>
<comment type="similarity">
    <text evidence="5 12">Belongs to the class-IV pyridoxal-phosphate-dependent aminotransferase family.</text>
</comment>
<accession>A6GJT6</accession>
<dbReference type="GO" id="GO:0009098">
    <property type="term" value="P:L-leucine biosynthetic process"/>
    <property type="evidence" value="ECO:0007669"/>
    <property type="project" value="UniProtKB-UniPathway"/>
</dbReference>
<dbReference type="AlphaFoldDB" id="A6GJT6"/>
<dbReference type="Proteomes" id="UP000005801">
    <property type="component" value="Unassembled WGS sequence"/>
</dbReference>
<dbReference type="Pfam" id="PF01063">
    <property type="entry name" value="Aminotran_4"/>
    <property type="match status" value="1"/>
</dbReference>
<protein>
    <recommendedName>
        <fullName evidence="12">Branched-chain-amino-acid aminotransferase</fullName>
        <shortName evidence="12">BCAT</shortName>
        <ecNumber evidence="12">2.6.1.42</ecNumber>
    </recommendedName>
</protein>
<dbReference type="NCBIfam" id="TIGR01122">
    <property type="entry name" value="ilvE_I"/>
    <property type="match status" value="1"/>
</dbReference>
<dbReference type="InterPro" id="IPR036038">
    <property type="entry name" value="Aminotransferase-like"/>
</dbReference>
<keyword evidence="7 12" id="KW-0808">Transferase</keyword>
<name>A6GJT6_9BACT</name>
<comment type="pathway">
    <text evidence="4 12">Amino-acid biosynthesis; L-leucine biosynthesis; L-leucine from 3-methyl-2-oxobutanoate: step 4/4.</text>
</comment>
<evidence type="ECO:0000256" key="5">
    <source>
        <dbReference type="ARBA" id="ARBA00009320"/>
    </source>
</evidence>
<evidence type="ECO:0000313" key="13">
    <source>
        <dbReference type="EMBL" id="EDM73868.1"/>
    </source>
</evidence>
<evidence type="ECO:0000256" key="12">
    <source>
        <dbReference type="RuleBase" id="RU364094"/>
    </source>
</evidence>
<dbReference type="PANTHER" id="PTHR42743:SF4">
    <property type="entry name" value="BRANCHED-CHAIN-AMINO-ACID AMINOTRANSFERASE-RELATED"/>
    <property type="match status" value="1"/>
</dbReference>
<reference evidence="13 14" key="1">
    <citation type="submission" date="2007-06" db="EMBL/GenBank/DDBJ databases">
        <authorList>
            <person name="Shimkets L."/>
            <person name="Ferriera S."/>
            <person name="Johnson J."/>
            <person name="Kravitz S."/>
            <person name="Beeson K."/>
            <person name="Sutton G."/>
            <person name="Rogers Y.-H."/>
            <person name="Friedman R."/>
            <person name="Frazier M."/>
            <person name="Venter J.C."/>
        </authorList>
    </citation>
    <scope>NUCLEOTIDE SEQUENCE [LARGE SCALE GENOMIC DNA]</scope>
    <source>
        <strain evidence="13 14">SIR-1</strain>
    </source>
</reference>
<dbReference type="STRING" id="391625.PPSIR1_37409"/>
<comment type="function">
    <text evidence="12">Acts on leucine, isoleucine and valine.</text>
</comment>
<dbReference type="Gene3D" id="3.30.470.10">
    <property type="match status" value="1"/>
</dbReference>
<keyword evidence="14" id="KW-1185">Reference proteome</keyword>
<comment type="pathway">
    <text evidence="2 12">Amino-acid biosynthesis; L-isoleucine biosynthesis; L-isoleucine from 2-oxobutanoate: step 4/4.</text>
</comment>
<keyword evidence="8 12" id="KW-0663">Pyridoxal phosphate</keyword>
<dbReference type="InterPro" id="IPR001544">
    <property type="entry name" value="Aminotrans_IV"/>
</dbReference>